<evidence type="ECO:0000313" key="2">
    <source>
        <dbReference type="Proteomes" id="UP000243376"/>
    </source>
</evidence>
<sequence>RQRRITVADMLRRYGLVDPALRHFIDTMLMAYGLPVCDHCAWSAGSVALLPSAETLVGNAATLSWLFGDALIRAGGEWRRHQRAVTLLTTPTRVVGIGLTGGEKVTARVVVLGVAAWQLAHHRHNALPAWATSYVALDNAQVPECLPLCQIVAVGGTPVLISVSPTDDQAACRTLTVAMRLSAAESAQLRSASRHKRGQFRTQLANVLQKAIAKVLPQVATTLPDIEVVAPLPDPVVPRARPPAAQAGLWLLRPPAWLPPGYDNGSGVLRLYRQLRGLIG</sequence>
<comment type="caution">
    <text evidence="1">The sequence shown here is derived from an EMBL/GenBank/DDBJ whole genome shotgun (WGS) entry which is preliminary data.</text>
</comment>
<protein>
    <recommendedName>
        <fullName evidence="3">FAD-dependent oxidoreductase</fullName>
    </recommendedName>
</protein>
<dbReference type="InterPro" id="IPR036188">
    <property type="entry name" value="FAD/NAD-bd_sf"/>
</dbReference>
<dbReference type="Proteomes" id="UP000243376">
    <property type="component" value="Unassembled WGS sequence"/>
</dbReference>
<feature type="non-terminal residue" evidence="1">
    <location>
        <position position="1"/>
    </location>
</feature>
<organism evidence="1 2">
    <name type="scientific">Chloroflexus aggregans</name>
    <dbReference type="NCBI Taxonomy" id="152260"/>
    <lineage>
        <taxon>Bacteria</taxon>
        <taxon>Bacillati</taxon>
        <taxon>Chloroflexota</taxon>
        <taxon>Chloroflexia</taxon>
        <taxon>Chloroflexales</taxon>
        <taxon>Chloroflexineae</taxon>
        <taxon>Chloroflexaceae</taxon>
        <taxon>Chloroflexus</taxon>
    </lineage>
</organism>
<reference evidence="1 2" key="1">
    <citation type="submission" date="2018-01" db="EMBL/GenBank/DDBJ databases">
        <title>Metagenomic assembled genomes from two thermal pools in the Uzon Caldera, Kamchatka, Russia.</title>
        <authorList>
            <person name="Wilkins L."/>
            <person name="Ettinger C."/>
        </authorList>
    </citation>
    <scope>NUCLEOTIDE SEQUENCE [LARGE SCALE GENOMIC DNA]</scope>
    <source>
        <strain evidence="1">ZAV-02</strain>
    </source>
</reference>
<accession>A0A2J6X6S8</accession>
<dbReference type="EMBL" id="PNIQ01000439">
    <property type="protein sequence ID" value="PMP82557.1"/>
    <property type="molecule type" value="Genomic_DNA"/>
</dbReference>
<proteinExistence type="predicted"/>
<gene>
    <name evidence="1" type="ORF">C0184_06710</name>
</gene>
<evidence type="ECO:0000313" key="1">
    <source>
        <dbReference type="EMBL" id="PMP82557.1"/>
    </source>
</evidence>
<evidence type="ECO:0008006" key="3">
    <source>
        <dbReference type="Google" id="ProtNLM"/>
    </source>
</evidence>
<dbReference type="AlphaFoldDB" id="A0A2J6X6S8"/>
<dbReference type="SUPFAM" id="SSF51905">
    <property type="entry name" value="FAD/NAD(P)-binding domain"/>
    <property type="match status" value="1"/>
</dbReference>
<name>A0A2J6X6S8_9CHLR</name>